<feature type="disulfide bond" evidence="9">
    <location>
        <begin position="423"/>
        <end position="450"/>
    </location>
</feature>
<dbReference type="Pfam" id="PF22633">
    <property type="entry name" value="F5_F8_type_C_2"/>
    <property type="match status" value="2"/>
</dbReference>
<evidence type="ECO:0000259" key="14">
    <source>
        <dbReference type="PROSITE" id="PS50923"/>
    </source>
</evidence>
<keyword evidence="10" id="KW-0472">Membrane</keyword>
<dbReference type="CDD" id="cd00047">
    <property type="entry name" value="PTPc"/>
    <property type="match status" value="1"/>
</dbReference>
<dbReference type="Pfam" id="PF00084">
    <property type="entry name" value="Sushi"/>
    <property type="match status" value="8"/>
</dbReference>
<evidence type="ECO:0000256" key="2">
    <source>
        <dbReference type="ARBA" id="ARBA00013064"/>
    </source>
</evidence>
<dbReference type="InterPro" id="IPR000387">
    <property type="entry name" value="Tyr_Pase_dom"/>
</dbReference>
<keyword evidence="4" id="KW-0378">Hydrolase</keyword>
<evidence type="ECO:0000256" key="5">
    <source>
        <dbReference type="ARBA" id="ARBA00022837"/>
    </source>
</evidence>
<feature type="domain" description="Tyrosine specific protein phosphatases" evidence="13">
    <location>
        <begin position="1158"/>
        <end position="1231"/>
    </location>
</feature>
<dbReference type="Gene3D" id="2.10.70.10">
    <property type="entry name" value="Complement Module, domain 1"/>
    <property type="match status" value="8"/>
</dbReference>
<accession>A0ABD3W579</accession>
<dbReference type="PRINTS" id="PR00700">
    <property type="entry name" value="PRTYPHPHTASE"/>
</dbReference>
<comment type="similarity">
    <text evidence="1">Belongs to the protein-tyrosine phosphatase family.</text>
</comment>
<evidence type="ECO:0000256" key="6">
    <source>
        <dbReference type="ARBA" id="ARBA00022912"/>
    </source>
</evidence>
<dbReference type="Gene3D" id="3.90.190.10">
    <property type="entry name" value="Protein tyrosine phosphatase superfamily"/>
    <property type="match status" value="2"/>
</dbReference>
<dbReference type="PROSITE" id="PS50923">
    <property type="entry name" value="SUSHI"/>
    <property type="match status" value="8"/>
</dbReference>
<dbReference type="InterPro" id="IPR006585">
    <property type="entry name" value="FTP1"/>
</dbReference>
<keyword evidence="5" id="KW-0106">Calcium</keyword>
<feature type="domain" description="Tyrosine specific protein phosphatases" evidence="13">
    <location>
        <begin position="1445"/>
        <end position="1520"/>
    </location>
</feature>
<feature type="domain" description="Sushi" evidence="14">
    <location>
        <begin position="328"/>
        <end position="388"/>
    </location>
</feature>
<dbReference type="Proteomes" id="UP001634394">
    <property type="component" value="Unassembled WGS sequence"/>
</dbReference>
<name>A0ABD3W579_SINWO</name>
<dbReference type="InterPro" id="IPR050348">
    <property type="entry name" value="Protein-Tyr_Phosphatase"/>
</dbReference>
<dbReference type="FunFam" id="3.90.190.10:FF:000102">
    <property type="entry name" value="Receptor-type tyrosine-protein phosphatase"/>
    <property type="match status" value="1"/>
</dbReference>
<feature type="domain" description="Sushi" evidence="14">
    <location>
        <begin position="453"/>
        <end position="516"/>
    </location>
</feature>
<dbReference type="PROSITE" id="PS50056">
    <property type="entry name" value="TYR_PHOSPHATASE_2"/>
    <property type="match status" value="2"/>
</dbReference>
<dbReference type="InterPro" id="IPR029021">
    <property type="entry name" value="Prot-tyrosine_phosphatase-like"/>
</dbReference>
<dbReference type="PANTHER" id="PTHR19134:SF562">
    <property type="entry name" value="PROTEIN-TYROSINE-PHOSPHATASE"/>
    <property type="match status" value="1"/>
</dbReference>
<feature type="disulfide bond" evidence="9">
    <location>
        <begin position="743"/>
        <end position="770"/>
    </location>
</feature>
<dbReference type="GO" id="GO:0046872">
    <property type="term" value="F:metal ion binding"/>
    <property type="evidence" value="ECO:0007669"/>
    <property type="project" value="UniProtKB-KW"/>
</dbReference>
<feature type="domain" description="Sushi" evidence="14">
    <location>
        <begin position="581"/>
        <end position="644"/>
    </location>
</feature>
<dbReference type="EC" id="3.1.3.48" evidence="2"/>
<dbReference type="PANTHER" id="PTHR19134">
    <property type="entry name" value="RECEPTOR-TYPE TYROSINE-PROTEIN PHOSPHATASE"/>
    <property type="match status" value="1"/>
</dbReference>
<evidence type="ECO:0000259" key="12">
    <source>
        <dbReference type="PROSITE" id="PS50055"/>
    </source>
</evidence>
<dbReference type="Pfam" id="PF00102">
    <property type="entry name" value="Y_phosphatase"/>
    <property type="match status" value="2"/>
</dbReference>
<feature type="domain" description="Tyrosine-protein phosphatase" evidence="12">
    <location>
        <begin position="977"/>
        <end position="1240"/>
    </location>
</feature>
<feature type="transmembrane region" description="Helical" evidence="10">
    <location>
        <begin position="849"/>
        <end position="872"/>
    </location>
</feature>
<dbReference type="FunFam" id="3.90.190.10:FF:000062">
    <property type="entry name" value="Receptor-type tyrosine-protein phosphatase kappa"/>
    <property type="match status" value="1"/>
</dbReference>
<comment type="caution">
    <text evidence="15">The sequence shown here is derived from an EMBL/GenBank/DDBJ whole genome shotgun (WGS) entry which is preliminary data.</text>
</comment>
<feature type="disulfide bond" evidence="9">
    <location>
        <begin position="615"/>
        <end position="642"/>
    </location>
</feature>
<dbReference type="InterPro" id="IPR008979">
    <property type="entry name" value="Galactose-bd-like_sf"/>
</dbReference>
<evidence type="ECO:0000256" key="4">
    <source>
        <dbReference type="ARBA" id="ARBA00022801"/>
    </source>
</evidence>
<feature type="domain" description="Sushi" evidence="14">
    <location>
        <begin position="517"/>
        <end position="580"/>
    </location>
</feature>
<evidence type="ECO:0000256" key="1">
    <source>
        <dbReference type="ARBA" id="ARBA00009580"/>
    </source>
</evidence>
<feature type="disulfide bond" evidence="9">
    <location>
        <begin position="330"/>
        <end position="373"/>
    </location>
</feature>
<keyword evidence="3" id="KW-0479">Metal-binding</keyword>
<feature type="chain" id="PRO_5044826273" description="protein-tyrosine-phosphatase" evidence="11">
    <location>
        <begin position="26"/>
        <end position="1542"/>
    </location>
</feature>
<feature type="domain" description="Sushi" evidence="14">
    <location>
        <begin position="645"/>
        <end position="708"/>
    </location>
</feature>
<keyword evidence="9" id="KW-0768">Sushi</keyword>
<reference evidence="15 16" key="1">
    <citation type="submission" date="2024-11" db="EMBL/GenBank/DDBJ databases">
        <title>Chromosome-level genome assembly of the freshwater bivalve Anodonta woodiana.</title>
        <authorList>
            <person name="Chen X."/>
        </authorList>
    </citation>
    <scope>NUCLEOTIDE SEQUENCE [LARGE SCALE GENOMIC DNA]</scope>
    <source>
        <strain evidence="15">MN2024</strain>
        <tissue evidence="15">Gills</tissue>
    </source>
</reference>
<dbReference type="SUPFAM" id="SSF49785">
    <property type="entry name" value="Galactose-binding domain-like"/>
    <property type="match status" value="2"/>
</dbReference>
<evidence type="ECO:0000256" key="3">
    <source>
        <dbReference type="ARBA" id="ARBA00022723"/>
    </source>
</evidence>
<feature type="disulfide bond" evidence="9">
    <location>
        <begin position="807"/>
        <end position="834"/>
    </location>
</feature>
<dbReference type="InterPro" id="IPR016130">
    <property type="entry name" value="Tyr_Pase_AS"/>
</dbReference>
<evidence type="ECO:0000259" key="13">
    <source>
        <dbReference type="PROSITE" id="PS50056"/>
    </source>
</evidence>
<keyword evidence="7 9" id="KW-1015">Disulfide bond</keyword>
<feature type="domain" description="Tyrosine-protein phosphatase" evidence="12">
    <location>
        <begin position="1272"/>
        <end position="1529"/>
    </location>
</feature>
<feature type="signal peptide" evidence="11">
    <location>
        <begin position="1"/>
        <end position="25"/>
    </location>
</feature>
<dbReference type="SMART" id="SM00404">
    <property type="entry name" value="PTPc_motif"/>
    <property type="match status" value="2"/>
</dbReference>
<gene>
    <name evidence="15" type="ORF">ACJMK2_040882</name>
</gene>
<proteinExistence type="inferred from homology"/>
<dbReference type="EMBL" id="JBJQND010000008">
    <property type="protein sequence ID" value="KAL3868043.1"/>
    <property type="molecule type" value="Genomic_DNA"/>
</dbReference>
<dbReference type="SUPFAM" id="SSF57535">
    <property type="entry name" value="Complement control module/SCR domain"/>
    <property type="match status" value="8"/>
</dbReference>
<evidence type="ECO:0000256" key="7">
    <source>
        <dbReference type="ARBA" id="ARBA00023157"/>
    </source>
</evidence>
<evidence type="ECO:0000256" key="10">
    <source>
        <dbReference type="SAM" id="Phobius"/>
    </source>
</evidence>
<keyword evidence="6" id="KW-0904">Protein phosphatase</keyword>
<dbReference type="InterPro" id="IPR003595">
    <property type="entry name" value="Tyr_Pase_cat"/>
</dbReference>
<comment type="caution">
    <text evidence="9">Lacks conserved residue(s) required for the propagation of feature annotation.</text>
</comment>
<comment type="catalytic activity">
    <reaction evidence="8">
        <text>O-phospho-L-tyrosyl-[protein] + H2O = L-tyrosyl-[protein] + phosphate</text>
        <dbReference type="Rhea" id="RHEA:10684"/>
        <dbReference type="Rhea" id="RHEA-COMP:10136"/>
        <dbReference type="Rhea" id="RHEA-COMP:20101"/>
        <dbReference type="ChEBI" id="CHEBI:15377"/>
        <dbReference type="ChEBI" id="CHEBI:43474"/>
        <dbReference type="ChEBI" id="CHEBI:46858"/>
        <dbReference type="ChEBI" id="CHEBI:61978"/>
        <dbReference type="EC" id="3.1.3.48"/>
    </reaction>
</comment>
<feature type="disulfide bond" evidence="9">
    <location>
        <begin position="551"/>
        <end position="578"/>
    </location>
</feature>
<feature type="disulfide bond" evidence="9">
    <location>
        <begin position="359"/>
        <end position="386"/>
    </location>
</feature>
<evidence type="ECO:0000313" key="15">
    <source>
        <dbReference type="EMBL" id="KAL3868043.1"/>
    </source>
</evidence>
<feature type="domain" description="Sushi" evidence="14">
    <location>
        <begin position="773"/>
        <end position="836"/>
    </location>
</feature>
<evidence type="ECO:0000256" key="11">
    <source>
        <dbReference type="SAM" id="SignalP"/>
    </source>
</evidence>
<feature type="domain" description="Sushi" evidence="14">
    <location>
        <begin position="389"/>
        <end position="452"/>
    </location>
</feature>
<organism evidence="15 16">
    <name type="scientific">Sinanodonta woodiana</name>
    <name type="common">Chinese pond mussel</name>
    <name type="synonym">Anodonta woodiana</name>
    <dbReference type="NCBI Taxonomy" id="1069815"/>
    <lineage>
        <taxon>Eukaryota</taxon>
        <taxon>Metazoa</taxon>
        <taxon>Spiralia</taxon>
        <taxon>Lophotrochozoa</taxon>
        <taxon>Mollusca</taxon>
        <taxon>Bivalvia</taxon>
        <taxon>Autobranchia</taxon>
        <taxon>Heteroconchia</taxon>
        <taxon>Palaeoheterodonta</taxon>
        <taxon>Unionida</taxon>
        <taxon>Unionoidea</taxon>
        <taxon>Unionidae</taxon>
        <taxon>Unioninae</taxon>
        <taxon>Sinanodonta</taxon>
    </lineage>
</organism>
<dbReference type="InterPro" id="IPR000242">
    <property type="entry name" value="PTP_cat"/>
</dbReference>
<dbReference type="SMART" id="SM00194">
    <property type="entry name" value="PTPc"/>
    <property type="match status" value="2"/>
</dbReference>
<evidence type="ECO:0000256" key="9">
    <source>
        <dbReference type="PROSITE-ProRule" id="PRU00302"/>
    </source>
</evidence>
<dbReference type="SMART" id="SM00607">
    <property type="entry name" value="FTP"/>
    <property type="match status" value="1"/>
</dbReference>
<feature type="disulfide bond" evidence="9">
    <location>
        <begin position="679"/>
        <end position="706"/>
    </location>
</feature>
<dbReference type="InterPro" id="IPR035976">
    <property type="entry name" value="Sushi/SCR/CCP_sf"/>
</dbReference>
<dbReference type="Gene3D" id="2.60.120.260">
    <property type="entry name" value="Galactose-binding domain-like"/>
    <property type="match status" value="2"/>
</dbReference>
<keyword evidence="10" id="KW-0812">Transmembrane</keyword>
<evidence type="ECO:0000313" key="16">
    <source>
        <dbReference type="Proteomes" id="UP001634394"/>
    </source>
</evidence>
<dbReference type="GO" id="GO:0004725">
    <property type="term" value="F:protein tyrosine phosphatase activity"/>
    <property type="evidence" value="ECO:0007669"/>
    <property type="project" value="UniProtKB-EC"/>
</dbReference>
<dbReference type="PROSITE" id="PS50055">
    <property type="entry name" value="TYR_PHOSPHATASE_PTP"/>
    <property type="match status" value="2"/>
</dbReference>
<feature type="domain" description="Sushi" evidence="14">
    <location>
        <begin position="709"/>
        <end position="772"/>
    </location>
</feature>
<evidence type="ECO:0000256" key="8">
    <source>
        <dbReference type="ARBA" id="ARBA00051722"/>
    </source>
</evidence>
<dbReference type="SUPFAM" id="SSF52799">
    <property type="entry name" value="(Phosphotyrosine protein) phosphatases II"/>
    <property type="match status" value="2"/>
</dbReference>
<keyword evidence="10" id="KW-1133">Transmembrane helix</keyword>
<feature type="disulfide bond" evidence="9">
    <location>
        <begin position="487"/>
        <end position="514"/>
    </location>
</feature>
<keyword evidence="11" id="KW-0732">Signal</keyword>
<dbReference type="InterPro" id="IPR000436">
    <property type="entry name" value="Sushi_SCR_CCP_dom"/>
</dbReference>
<dbReference type="PROSITE" id="PS00383">
    <property type="entry name" value="TYR_PHOSPHATASE_1"/>
    <property type="match status" value="2"/>
</dbReference>
<dbReference type="SMART" id="SM00032">
    <property type="entry name" value="CCP"/>
    <property type="match status" value="8"/>
</dbReference>
<keyword evidence="16" id="KW-1185">Reference proteome</keyword>
<sequence>MAMRAVVLIMYQLLIFEQFLSYTLSDYAVNVALGKPTNQSTTYIGNSINGDTDGFPYSASLAVDGNTNTSFKGDSCSSTDANQNNSWWNLDLQDLYYVTRINIYERDGLHRNRNVGSILSGRLDNDTYIQLMTFDSTNNDDIKLVLRSPVTIKGIKVEHKGSNVFVSLCEVEVFAEVNIARGKQASHSPTYEGRRAYNDIGPYNASLAVDGNTDTRLHGSSCSHTDPRAKRAWWKVHFHALYTIIGIRIFQRSDPGNDATLNGFRIFGILANGSNEQLLTPSPYQTGVINIDISPSKIFRGILVDLIRTNQHQAAVITICELQVFADTTCQSSPVIPSHVSLTNTKRQWPYSNIFTFVCDQGYRLVGPSTVECAADGTWNGTFDSCTVVRCKDILLQRKNGFLEYHTGIDGNLTYNSTVSIKCREGYNLTGTDHVRCLADSLWSGTLGNCVVVRCNDILLKLNNGFIAYHMGIDGNLTYKATVSIRCQEGYNLIGTGQVRCLANSLWDGTLGNCFVVRCNDILLKLNNGFIAYHMGIDGNLTYKATVSIRCQEGYNLIGTGQVRCLANSLWDGTLGNCSVVRCADRLLQRSNSFLEYHMGIDGNLTYNSTVSIRCREGYDLIGTDNVRCSAHNQWNGTLGKCSVVRCVEESLHRNNSIIVYQSGIEGNETYNATISIRCNDGYRLSGSDRVRCINDGRWNGTLGNCSVVLCLGESLQRNNSILVYHSGIEGNLTYNATVSVGCQVGYTLTGIDLVRCNANSNWEGTLGNCSVVRCSDEYLQRNNSVIVYQPGIEGNLTYNASVSIGCQMGYTLMGTDLVRCNTNSRWDGNLGNCSATATYTQPEQIAEAVAGGTAAIFCSIILIVIIAFIFYKRRRMRGFKDKDHDTKLTDIPSTSQICDGNDTTVSQKAMNAQPRIKEHLLQDSECDESRHVYVNTSDSTSDYYDFTPKKVTDKHCIRVEDLSNFFKSRNTDKSFYEEEYNKLPNGLIKPHDDAILPENRPKNRYKNIYPYDDTRVKLDIWDPSAENDYINACYIQGFNRGNAYIAAQGPTKGILNDFWRMIWQKNCSKIVMLTNLTEEGKHKCEQYWPKEGSVEYGDIVIRLVQCEQFSDFTIRTIEMKKKNGTQHGEQNKAYQIKQFHFTSWPDRGVPRFASSLVHFRHKIRATKTDNNTDGPIVIHCSAGIGRTGTFLALDYLVEQAEELGYINVFSCVEILRKQRVNMIQTVEQYIFLHEAILEALSCNTNVMSTSEFKKTYIKLLERDTNTGKRKLDEDFEKLPMYVSDPGEDVHENAKNMDNRAKNRYSNILPNKNHCPFLNVHVKGRDSYINAVFLPAYKENDMFILTQTPLQNTVVDFWRMVYQFEVSSIVMLNTLSEMKDEERYWTENQEQLEILPFIITLESKSCNDSGINYTLLLHYHDERRKVRLSRATYWPDGTPVPTSPSAVLKHIDQIQQWQQETGNTHIVVHCMNGADRSGLFCVIAALLERIKVEHDVAVEQIIKQMRSRRPQIIPNVDQFKFCYDAVLDYLDHFDTYSNFTGL</sequence>
<dbReference type="CDD" id="cd00033">
    <property type="entry name" value="CCP"/>
    <property type="match status" value="8"/>
</dbReference>
<protein>
    <recommendedName>
        <fullName evidence="2">protein-tyrosine-phosphatase</fullName>
        <ecNumber evidence="2">3.1.3.48</ecNumber>
    </recommendedName>
</protein>